<dbReference type="PANTHER" id="PTHR24067">
    <property type="entry name" value="UBIQUITIN-CONJUGATING ENZYME E2"/>
    <property type="match status" value="1"/>
</dbReference>
<sequence length="230" mass="26460">MTLDSYDKLLGTVLQEYKILSEYKRLQNEDLGGLYVIPSFENSFLWFGVIFVRSGPYKDGVFRFTVSLPDKFPNDATVPNVVFQSETFHPLIDPYNGTLELAEAFPKWKSGENHVWQLLKFIQYIFASFDEYMSLAEQSANNVAYELYGQNRPEFLRKVEECVRLGQSRLYDPAPVQDRNYIVFDRFDRETHGPVLESLKQGKANEVTTPPSSGLSWVKEGVFQPLSKQG</sequence>
<dbReference type="Gene3D" id="3.10.110.10">
    <property type="entry name" value="Ubiquitin Conjugating Enzyme"/>
    <property type="match status" value="1"/>
</dbReference>
<accession>A0A6I8T364</accession>
<reference evidence="1" key="2">
    <citation type="submission" date="2020-05" db="UniProtKB">
        <authorList>
            <consortium name="EnsemblMetazoa"/>
        </authorList>
    </citation>
    <scope>IDENTIFICATION</scope>
    <source>
        <strain evidence="1">LVP_AGWG</strain>
    </source>
</reference>
<dbReference type="SMART" id="SM00212">
    <property type="entry name" value="UBCc"/>
    <property type="match status" value="1"/>
</dbReference>
<keyword evidence="2" id="KW-1185">Reference proteome</keyword>
<gene>
    <name evidence="1" type="primary">5573752</name>
</gene>
<dbReference type="InterPro" id="IPR016135">
    <property type="entry name" value="UBQ-conjugating_enzyme/RWD"/>
</dbReference>
<dbReference type="CDD" id="cd23814">
    <property type="entry name" value="UEV_AKTIP"/>
    <property type="match status" value="1"/>
</dbReference>
<reference evidence="1 2" key="1">
    <citation type="submission" date="2017-06" db="EMBL/GenBank/DDBJ databases">
        <title>Aedes aegypti genome working group (AGWG) sequencing and assembly.</title>
        <authorList>
            <consortium name="Aedes aegypti Genome Working Group (AGWG)"/>
            <person name="Matthews B.J."/>
        </authorList>
    </citation>
    <scope>NUCLEOTIDE SEQUENCE [LARGE SCALE GENOMIC DNA]</scope>
    <source>
        <strain evidence="1 2">LVP_AGWG</strain>
    </source>
</reference>
<dbReference type="PROSITE" id="PS50127">
    <property type="entry name" value="UBC_2"/>
    <property type="match status" value="1"/>
</dbReference>
<organism evidence="1 2">
    <name type="scientific">Aedes aegypti</name>
    <name type="common">Yellowfever mosquito</name>
    <name type="synonym">Culex aegypti</name>
    <dbReference type="NCBI Taxonomy" id="7159"/>
    <lineage>
        <taxon>Eukaryota</taxon>
        <taxon>Metazoa</taxon>
        <taxon>Ecdysozoa</taxon>
        <taxon>Arthropoda</taxon>
        <taxon>Hexapoda</taxon>
        <taxon>Insecta</taxon>
        <taxon>Pterygota</taxon>
        <taxon>Neoptera</taxon>
        <taxon>Endopterygota</taxon>
        <taxon>Diptera</taxon>
        <taxon>Nematocera</taxon>
        <taxon>Culicoidea</taxon>
        <taxon>Culicidae</taxon>
        <taxon>Culicinae</taxon>
        <taxon>Aedini</taxon>
        <taxon>Aedes</taxon>
        <taxon>Stegomyia</taxon>
    </lineage>
</organism>
<name>A0A6I8T364_AEDAE</name>
<dbReference type="Proteomes" id="UP000008820">
    <property type="component" value="Chromosome 3"/>
</dbReference>
<dbReference type="AlphaFoldDB" id="A0A6I8T364"/>
<dbReference type="OrthoDB" id="5596422at2759"/>
<dbReference type="SUPFAM" id="SSF54495">
    <property type="entry name" value="UBC-like"/>
    <property type="match status" value="1"/>
</dbReference>
<proteinExistence type="predicted"/>
<evidence type="ECO:0000313" key="2">
    <source>
        <dbReference type="Proteomes" id="UP000008820"/>
    </source>
</evidence>
<evidence type="ECO:0000313" key="1">
    <source>
        <dbReference type="EnsemblMetazoa" id="AAEL000265-PA"/>
    </source>
</evidence>
<protein>
    <submittedName>
        <fullName evidence="1">Uncharacterized protein</fullName>
    </submittedName>
</protein>
<dbReference type="InterPro" id="IPR000608">
    <property type="entry name" value="UBC"/>
</dbReference>
<dbReference type="EnsemblMetazoa" id="AAEL000265-RA">
    <property type="protein sequence ID" value="AAEL000265-PA"/>
    <property type="gene ID" value="AAEL000265"/>
</dbReference>
<dbReference type="Pfam" id="PF00179">
    <property type="entry name" value="UQ_con"/>
    <property type="match status" value="1"/>
</dbReference>
<dbReference type="InterPro" id="IPR050113">
    <property type="entry name" value="Ub_conjugating_enzyme"/>
</dbReference>